<dbReference type="Proteomes" id="UP000294835">
    <property type="component" value="Unassembled WGS sequence"/>
</dbReference>
<dbReference type="AlphaFoldDB" id="A0A4V2SR97"/>
<dbReference type="GO" id="GO:0016301">
    <property type="term" value="F:kinase activity"/>
    <property type="evidence" value="ECO:0007669"/>
    <property type="project" value="UniProtKB-KW"/>
</dbReference>
<dbReference type="OrthoDB" id="1550976at2"/>
<keyword evidence="2" id="KW-0808">Transferase</keyword>
<gene>
    <name evidence="2" type="ORF">EV662_104170</name>
</gene>
<dbReference type="Pfam" id="PF00485">
    <property type="entry name" value="PRK"/>
    <property type="match status" value="1"/>
</dbReference>
<keyword evidence="3" id="KW-1185">Reference proteome</keyword>
<evidence type="ECO:0000313" key="3">
    <source>
        <dbReference type="Proteomes" id="UP000294835"/>
    </source>
</evidence>
<sequence length="217" mass="23141">MTADARIAATATALAARIAALSPAAPRRLVAIAGPPGAGKSTLAAAVTAALAARGEQAVLLPMDGFHLDNRLLEPRGLLPRKGAPETFDFEGFAAMLTRVRSEARVILPVFDRARDIAIAGAAEIAPETRIVVVEGNYLCLDEAPWRRLSALWDHSVFLDVPLAELERRLVQRWLDHGLAPDAARARALGNDIPNARRVVAARGPVDCVIGRDGTIR</sequence>
<evidence type="ECO:0000313" key="2">
    <source>
        <dbReference type="EMBL" id="TCP41826.1"/>
    </source>
</evidence>
<organism evidence="2 3">
    <name type="scientific">Rhodovulum marinum</name>
    <dbReference type="NCBI Taxonomy" id="320662"/>
    <lineage>
        <taxon>Bacteria</taxon>
        <taxon>Pseudomonadati</taxon>
        <taxon>Pseudomonadota</taxon>
        <taxon>Alphaproteobacteria</taxon>
        <taxon>Rhodobacterales</taxon>
        <taxon>Paracoccaceae</taxon>
        <taxon>Rhodovulum</taxon>
    </lineage>
</organism>
<protein>
    <submittedName>
        <fullName evidence="2">Fructokinase</fullName>
    </submittedName>
</protein>
<dbReference type="PANTHER" id="PTHR10285">
    <property type="entry name" value="URIDINE KINASE"/>
    <property type="match status" value="1"/>
</dbReference>
<dbReference type="EMBL" id="SLXP01000004">
    <property type="protein sequence ID" value="TCP41826.1"/>
    <property type="molecule type" value="Genomic_DNA"/>
</dbReference>
<dbReference type="GO" id="GO:0005524">
    <property type="term" value="F:ATP binding"/>
    <property type="evidence" value="ECO:0007669"/>
    <property type="project" value="InterPro"/>
</dbReference>
<dbReference type="SUPFAM" id="SSF52540">
    <property type="entry name" value="P-loop containing nucleoside triphosphate hydrolases"/>
    <property type="match status" value="1"/>
</dbReference>
<dbReference type="InterPro" id="IPR027417">
    <property type="entry name" value="P-loop_NTPase"/>
</dbReference>
<dbReference type="InterPro" id="IPR006083">
    <property type="entry name" value="PRK/URK"/>
</dbReference>
<accession>A0A4V2SR97</accession>
<dbReference type="Gene3D" id="3.40.50.300">
    <property type="entry name" value="P-loop containing nucleotide triphosphate hydrolases"/>
    <property type="match status" value="1"/>
</dbReference>
<comment type="caution">
    <text evidence="2">The sequence shown here is derived from an EMBL/GenBank/DDBJ whole genome shotgun (WGS) entry which is preliminary data.</text>
</comment>
<dbReference type="RefSeq" id="WP_132461758.1">
    <property type="nucleotide sequence ID" value="NZ_SLXP01000004.1"/>
</dbReference>
<reference evidence="2 3" key="1">
    <citation type="submission" date="2019-03" db="EMBL/GenBank/DDBJ databases">
        <title>Genomic Encyclopedia of Type Strains, Phase IV (KMG-IV): sequencing the most valuable type-strain genomes for metagenomic binning, comparative biology and taxonomic classification.</title>
        <authorList>
            <person name="Goeker M."/>
        </authorList>
    </citation>
    <scope>NUCLEOTIDE SEQUENCE [LARGE SCALE GENOMIC DNA]</scope>
    <source>
        <strain evidence="2 3">DSM 18063</strain>
    </source>
</reference>
<proteinExistence type="predicted"/>
<dbReference type="NCBIfam" id="NF006746">
    <property type="entry name" value="PRK09270.1-5"/>
    <property type="match status" value="1"/>
</dbReference>
<keyword evidence="2" id="KW-0418">Kinase</keyword>
<feature type="domain" description="Phosphoribulokinase/uridine kinase" evidence="1">
    <location>
        <begin position="30"/>
        <end position="162"/>
    </location>
</feature>
<name>A0A4V2SR97_9RHOB</name>
<evidence type="ECO:0000259" key="1">
    <source>
        <dbReference type="Pfam" id="PF00485"/>
    </source>
</evidence>